<proteinExistence type="predicted"/>
<dbReference type="GeneID" id="29117557"/>
<accession>A0A177DX70</accession>
<gene>
    <name evidence="1" type="ORF">CC77DRAFT_508357</name>
</gene>
<evidence type="ECO:0000313" key="1">
    <source>
        <dbReference type="EMBL" id="OAG24257.1"/>
    </source>
</evidence>
<evidence type="ECO:0000313" key="2">
    <source>
        <dbReference type="Proteomes" id="UP000077248"/>
    </source>
</evidence>
<dbReference type="VEuPathDB" id="FungiDB:CC77DRAFT_508357"/>
<dbReference type="KEGG" id="aalt:CC77DRAFT_508357"/>
<keyword evidence="2" id="KW-1185">Reference proteome</keyword>
<dbReference type="RefSeq" id="XP_018389678.1">
    <property type="nucleotide sequence ID" value="XM_018531963.1"/>
</dbReference>
<dbReference type="EMBL" id="KV441471">
    <property type="protein sequence ID" value="OAG24257.1"/>
    <property type="molecule type" value="Genomic_DNA"/>
</dbReference>
<reference evidence="1 2" key="1">
    <citation type="submission" date="2016-05" db="EMBL/GenBank/DDBJ databases">
        <title>Comparative analysis of secretome profiles of manganese(II)-oxidizing ascomycete fungi.</title>
        <authorList>
            <consortium name="DOE Joint Genome Institute"/>
            <person name="Zeiner C.A."/>
            <person name="Purvine S.O."/>
            <person name="Zink E.M."/>
            <person name="Wu S."/>
            <person name="Pasa-Tolic L."/>
            <person name="Chaput D.L."/>
            <person name="Haridas S."/>
            <person name="Grigoriev I.V."/>
            <person name="Santelli C.M."/>
            <person name="Hansel C.M."/>
        </authorList>
    </citation>
    <scope>NUCLEOTIDE SEQUENCE [LARGE SCALE GENOMIC DNA]</scope>
    <source>
        <strain evidence="1 2">SRC1lrK2f</strain>
    </source>
</reference>
<organism evidence="1 2">
    <name type="scientific">Alternaria alternata</name>
    <name type="common">Alternaria rot fungus</name>
    <name type="synonym">Torula alternata</name>
    <dbReference type="NCBI Taxonomy" id="5599"/>
    <lineage>
        <taxon>Eukaryota</taxon>
        <taxon>Fungi</taxon>
        <taxon>Dikarya</taxon>
        <taxon>Ascomycota</taxon>
        <taxon>Pezizomycotina</taxon>
        <taxon>Dothideomycetes</taxon>
        <taxon>Pleosporomycetidae</taxon>
        <taxon>Pleosporales</taxon>
        <taxon>Pleosporineae</taxon>
        <taxon>Pleosporaceae</taxon>
        <taxon>Alternaria</taxon>
        <taxon>Alternaria sect. Alternaria</taxon>
        <taxon>Alternaria alternata complex</taxon>
    </lineage>
</organism>
<dbReference type="AlphaFoldDB" id="A0A177DX70"/>
<name>A0A177DX70_ALTAL</name>
<sequence length="101" mass="11795">METWSRERKPWARALVLGENAGRWRWLTVTSASPAHGQWPNSRMDWSCVGSSICEVFFFFPQAFLLTVSTSLQSRPILCRLHRRIRDSMICNQLYLASNFE</sequence>
<protein>
    <submittedName>
        <fullName evidence="1">Uncharacterized protein</fullName>
    </submittedName>
</protein>
<dbReference type="Proteomes" id="UP000077248">
    <property type="component" value="Unassembled WGS sequence"/>
</dbReference>